<dbReference type="AlphaFoldDB" id="A0A6N3A429"/>
<reference evidence="1" key="1">
    <citation type="submission" date="2019-11" db="EMBL/GenBank/DDBJ databases">
        <authorList>
            <person name="Feng L."/>
        </authorList>
    </citation>
    <scope>NUCLEOTIDE SEQUENCE</scope>
    <source>
        <strain evidence="1">PdifficileLFYP43</strain>
    </source>
</reference>
<proteinExistence type="predicted"/>
<name>A0A6N3A429_CLODI</name>
<organism evidence="1">
    <name type="scientific">Clostridioides difficile</name>
    <name type="common">Peptoclostridium difficile</name>
    <dbReference type="NCBI Taxonomy" id="1496"/>
    <lineage>
        <taxon>Bacteria</taxon>
        <taxon>Bacillati</taxon>
        <taxon>Bacillota</taxon>
        <taxon>Clostridia</taxon>
        <taxon>Peptostreptococcales</taxon>
        <taxon>Peptostreptococcaceae</taxon>
        <taxon>Clostridioides</taxon>
    </lineage>
</organism>
<evidence type="ECO:0000313" key="1">
    <source>
        <dbReference type="EMBL" id="VYT86769.1"/>
    </source>
</evidence>
<accession>A0A6N3A429</accession>
<dbReference type="EMBL" id="CACRUR010000002">
    <property type="protein sequence ID" value="VYT86769.1"/>
    <property type="molecule type" value="Genomic_DNA"/>
</dbReference>
<protein>
    <submittedName>
        <fullName evidence="1">Uncharacterized protein</fullName>
    </submittedName>
</protein>
<dbReference type="RefSeq" id="WP_003437295.1">
    <property type="nucleotide sequence ID" value="NZ_BIOW01000005.1"/>
</dbReference>
<gene>
    <name evidence="1" type="ORF">PDLFYP43_02132</name>
</gene>
<sequence>MNLKKKIKKLGVTFAIGTIIVSSLGTSVFADEVSTYALISKAFSGKNNIISSSVYTSGSRTFKTTDSQGGFSCRLTERFSGSSPDRIVKRHEANASSKVSLSGGTYYIRYEGSTNNAKTYATLN</sequence>